<evidence type="ECO:0000313" key="2">
    <source>
        <dbReference type="Proteomes" id="UP000059419"/>
    </source>
</evidence>
<dbReference type="AlphaFoldDB" id="A0A0U5L7N5"/>
<dbReference type="EMBL" id="LN907827">
    <property type="protein sequence ID" value="CUU25077.1"/>
    <property type="molecule type" value="Genomic_DNA"/>
</dbReference>
<proteinExistence type="predicted"/>
<keyword evidence="2" id="KW-1185">Reference proteome</keyword>
<protein>
    <submittedName>
        <fullName evidence="1">Uncharacterized protein</fullName>
    </submittedName>
</protein>
<organism evidence="1 2">
    <name type="scientific">Duffyella gerundensis</name>
    <dbReference type="NCBI Taxonomy" id="1619313"/>
    <lineage>
        <taxon>Bacteria</taxon>
        <taxon>Pseudomonadati</taxon>
        <taxon>Pseudomonadota</taxon>
        <taxon>Gammaproteobacteria</taxon>
        <taxon>Enterobacterales</taxon>
        <taxon>Erwiniaceae</taxon>
        <taxon>Duffyella</taxon>
    </lineage>
</organism>
<reference evidence="2" key="1">
    <citation type="submission" date="2015-11" db="EMBL/GenBank/DDBJ databases">
        <authorList>
            <person name="Blom J."/>
        </authorList>
    </citation>
    <scope>NUCLEOTIDE SEQUENCE [LARGE SCALE GENOMIC DNA]</scope>
</reference>
<dbReference type="PATRIC" id="fig|1619313.3.peg.2954"/>
<dbReference type="Proteomes" id="UP000059419">
    <property type="component" value="Chromosome 1"/>
</dbReference>
<evidence type="ECO:0000313" key="1">
    <source>
        <dbReference type="EMBL" id="CUU25077.1"/>
    </source>
</evidence>
<dbReference type="STRING" id="1619313.EM595_2846"/>
<dbReference type="KEGG" id="ege:EM595_2846"/>
<accession>A0A0U5L7N5</accession>
<gene>
    <name evidence="1" type="ORF">EM595_2846</name>
</gene>
<sequence length="54" mass="6174">MQAEDSKEPRGFKRIAGPQREIAQKKIVLSIKPTLCSRLLIYAKKGLRHNAERV</sequence>
<name>A0A0U5L7N5_9GAMM</name>